<keyword evidence="1" id="KW-0560">Oxidoreductase</keyword>
<keyword evidence="4" id="KW-1185">Reference proteome</keyword>
<evidence type="ECO:0000259" key="2">
    <source>
        <dbReference type="SMART" id="SM00903"/>
    </source>
</evidence>
<evidence type="ECO:0000313" key="3">
    <source>
        <dbReference type="EMBL" id="ATL32473.1"/>
    </source>
</evidence>
<feature type="domain" description="Flavin reductase like" evidence="2">
    <location>
        <begin position="9"/>
        <end position="158"/>
    </location>
</feature>
<dbReference type="InterPro" id="IPR002563">
    <property type="entry name" value="Flavin_Rdtase-like_dom"/>
</dbReference>
<organism evidence="3 4">
    <name type="scientific">Streptomyces formicae</name>
    <dbReference type="NCBI Taxonomy" id="1616117"/>
    <lineage>
        <taxon>Bacteria</taxon>
        <taxon>Bacillati</taxon>
        <taxon>Actinomycetota</taxon>
        <taxon>Actinomycetes</taxon>
        <taxon>Kitasatosporales</taxon>
        <taxon>Streptomycetaceae</taxon>
        <taxon>Streptomyces</taxon>
    </lineage>
</organism>
<evidence type="ECO:0000256" key="1">
    <source>
        <dbReference type="ARBA" id="ARBA00023002"/>
    </source>
</evidence>
<dbReference type="GO" id="GO:0006208">
    <property type="term" value="P:pyrimidine nucleobase catabolic process"/>
    <property type="evidence" value="ECO:0007669"/>
    <property type="project" value="TreeGrafter"/>
</dbReference>
<dbReference type="Proteomes" id="UP000221011">
    <property type="component" value="Chromosome"/>
</dbReference>
<gene>
    <name evidence="3" type="ORF">KY5_7455</name>
</gene>
<dbReference type="AlphaFoldDB" id="A0A291QLY0"/>
<dbReference type="GO" id="GO:0042602">
    <property type="term" value="F:riboflavin reductase (NADPH) activity"/>
    <property type="evidence" value="ECO:0007669"/>
    <property type="project" value="TreeGrafter"/>
</dbReference>
<dbReference type="GO" id="GO:0010181">
    <property type="term" value="F:FMN binding"/>
    <property type="evidence" value="ECO:0007669"/>
    <property type="project" value="InterPro"/>
</dbReference>
<dbReference type="InterPro" id="IPR012349">
    <property type="entry name" value="Split_barrel_FMN-bd"/>
</dbReference>
<name>A0A291QLY0_9ACTN</name>
<dbReference type="PANTHER" id="PTHR30466">
    <property type="entry name" value="FLAVIN REDUCTASE"/>
    <property type="match status" value="1"/>
</dbReference>
<reference evidence="3 4" key="1">
    <citation type="submission" date="2017-08" db="EMBL/GenBank/DDBJ databases">
        <title>Complete Genome Sequence of Streptomyces formicae KY5, the formicamycin producer.</title>
        <authorList>
            <person name="Holmes N.A."/>
            <person name="Devine R."/>
            <person name="Qin Z."/>
            <person name="Seipke R.F."/>
            <person name="Wilkinson B."/>
            <person name="Hutchings M.I."/>
        </authorList>
    </citation>
    <scope>NUCLEOTIDE SEQUENCE [LARGE SCALE GENOMIC DNA]</scope>
    <source>
        <strain evidence="3 4">KY5</strain>
    </source>
</reference>
<dbReference type="KEGG" id="sfk:KY5_7455"/>
<dbReference type="Pfam" id="PF01613">
    <property type="entry name" value="Flavin_Reduct"/>
    <property type="match status" value="1"/>
</dbReference>
<dbReference type="InterPro" id="IPR050268">
    <property type="entry name" value="NADH-dep_flavin_reductase"/>
</dbReference>
<dbReference type="EMBL" id="CP022685">
    <property type="protein sequence ID" value="ATL32473.1"/>
    <property type="molecule type" value="Genomic_DNA"/>
</dbReference>
<dbReference type="PANTHER" id="PTHR30466:SF1">
    <property type="entry name" value="FMN REDUCTASE (NADH) RUTF"/>
    <property type="match status" value="1"/>
</dbReference>
<sequence>MDAEFREMMASFPTGVSVVTARDGGSAPWGMTCSSLCSLSVDPPTLLTCLRTESPTLRAVLASGAFAVNLLRGDADWVAALFASGAPDRFDKVAWRPARHTRSPALIEAAHAVAECTVARTHPSGDHVIVVGTVRAVERFGGFERESALLYGFRRYGEWSPGVPAAAGDFRVREREG</sequence>
<dbReference type="SUPFAM" id="SSF50475">
    <property type="entry name" value="FMN-binding split barrel"/>
    <property type="match status" value="1"/>
</dbReference>
<evidence type="ECO:0000313" key="4">
    <source>
        <dbReference type="Proteomes" id="UP000221011"/>
    </source>
</evidence>
<dbReference type="Gene3D" id="2.30.110.10">
    <property type="entry name" value="Electron Transport, Fmn-binding Protein, Chain A"/>
    <property type="match status" value="1"/>
</dbReference>
<proteinExistence type="predicted"/>
<dbReference type="SMART" id="SM00903">
    <property type="entry name" value="Flavin_Reduct"/>
    <property type="match status" value="1"/>
</dbReference>
<accession>A0A291QLY0</accession>
<protein>
    <submittedName>
        <fullName evidence="3">Putative oxidoreductase</fullName>
    </submittedName>
</protein>